<comment type="caution">
    <text evidence="1">The sequence shown here is derived from an EMBL/GenBank/DDBJ whole genome shotgun (WGS) entry which is preliminary data.</text>
</comment>
<gene>
    <name evidence="1" type="ORF">NQ314_005044</name>
</gene>
<protein>
    <submittedName>
        <fullName evidence="1">Uncharacterized protein</fullName>
    </submittedName>
</protein>
<dbReference type="AlphaFoldDB" id="A0AAV8ZKR2"/>
<accession>A0AAV8ZKR2</accession>
<keyword evidence="2" id="KW-1185">Reference proteome</keyword>
<dbReference type="Proteomes" id="UP001162156">
    <property type="component" value="Unassembled WGS sequence"/>
</dbReference>
<evidence type="ECO:0000313" key="2">
    <source>
        <dbReference type="Proteomes" id="UP001162156"/>
    </source>
</evidence>
<organism evidence="1 2">
    <name type="scientific">Rhamnusium bicolor</name>
    <dbReference type="NCBI Taxonomy" id="1586634"/>
    <lineage>
        <taxon>Eukaryota</taxon>
        <taxon>Metazoa</taxon>
        <taxon>Ecdysozoa</taxon>
        <taxon>Arthropoda</taxon>
        <taxon>Hexapoda</taxon>
        <taxon>Insecta</taxon>
        <taxon>Pterygota</taxon>
        <taxon>Neoptera</taxon>
        <taxon>Endopterygota</taxon>
        <taxon>Coleoptera</taxon>
        <taxon>Polyphaga</taxon>
        <taxon>Cucujiformia</taxon>
        <taxon>Chrysomeloidea</taxon>
        <taxon>Cerambycidae</taxon>
        <taxon>Lepturinae</taxon>
        <taxon>Rhagiini</taxon>
        <taxon>Rhamnusium</taxon>
    </lineage>
</organism>
<reference evidence="1" key="1">
    <citation type="journal article" date="2023" name="Insect Mol. Biol.">
        <title>Genome sequencing provides insights into the evolution of gene families encoding plant cell wall-degrading enzymes in longhorned beetles.</title>
        <authorList>
            <person name="Shin N.R."/>
            <person name="Okamura Y."/>
            <person name="Kirsch R."/>
            <person name="Pauchet Y."/>
        </authorList>
    </citation>
    <scope>NUCLEOTIDE SEQUENCE</scope>
    <source>
        <strain evidence="1">RBIC_L_NR</strain>
    </source>
</reference>
<proteinExistence type="predicted"/>
<sequence>MPGPRKSPKTCAPFGVATKRFVKVGFHPELDISGAMKREITKVGPGGYEPEFPKCKSKRGMCWRTKWETEEFSKFLGYRNANILEERAFFKSLRGPGTNDIDEGYYKKVDFSVLQDTGFATSKRFQVKESVIVPPPDTYFRNLAKTSTMAKHQFSNVPSFEWDGFIDRLRSREPTYTLPVNRYNIKDGKGTANILNKVVSLRGPYDLFTGPRDGTTIKNYFSPPAFKVPEYSYIKPSDVDVLLTHSSKQRYGRFLKAQRFPKKPTIRCILNDISLCYRNPSDPGPDHYDVSRIKSIIGKDESMYPFDKSQVNARPPTVWKISPGPGRFNPKPIKCIRSKDLLGYFYLKLREKYSIL</sequence>
<dbReference type="PANTHER" id="PTHR34914:SF1">
    <property type="entry name" value="LYMPHOCYTE EXPANSION MOLECULE"/>
    <property type="match status" value="1"/>
</dbReference>
<dbReference type="InterPro" id="IPR033557">
    <property type="entry name" value="CIMAP2"/>
</dbReference>
<dbReference type="PANTHER" id="PTHR34914">
    <property type="entry name" value="LYMPHOCYTE EXPANSION MOLECULE"/>
    <property type="match status" value="1"/>
</dbReference>
<dbReference type="EMBL" id="JANEYF010001415">
    <property type="protein sequence ID" value="KAJ8964215.1"/>
    <property type="molecule type" value="Genomic_DNA"/>
</dbReference>
<evidence type="ECO:0000313" key="1">
    <source>
        <dbReference type="EMBL" id="KAJ8964215.1"/>
    </source>
</evidence>
<name>A0AAV8ZKR2_9CUCU</name>